<dbReference type="EMBL" id="CAJJDP010000110">
    <property type="protein sequence ID" value="CAD8196063.1"/>
    <property type="molecule type" value="Genomic_DNA"/>
</dbReference>
<sequence length="265" mass="31759">MSSAINNQLLLFFCELPENPMATNLTLKQDKTYGGRLIWNLIIYVVKWQGFPFYPPLEATFGVNCFYALLWILFIFLAAKTQSKIKQMMKRFQMTPNNLQIQTPILFILMLFIYKESLDILLKTLQTFNNNEQLNKSSWTKLQRRNPKLMQYLNNSKIVLINSQLLQFLMELQERFQEMLQQQLCYQVCIGSFEQKDLRFDSNNTLKLILTRTQYFKKLSQYLNDEHTEREGQKQFVQQPVLFYNWGLDKHSFTQELQYWLDTCK</sequence>
<evidence type="ECO:0000313" key="3">
    <source>
        <dbReference type="Proteomes" id="UP000683925"/>
    </source>
</evidence>
<keyword evidence="1" id="KW-0472">Membrane</keyword>
<gene>
    <name evidence="2" type="ORF">POCTA_138.1.T1100189</name>
</gene>
<organism evidence="2 3">
    <name type="scientific">Paramecium octaurelia</name>
    <dbReference type="NCBI Taxonomy" id="43137"/>
    <lineage>
        <taxon>Eukaryota</taxon>
        <taxon>Sar</taxon>
        <taxon>Alveolata</taxon>
        <taxon>Ciliophora</taxon>
        <taxon>Intramacronucleata</taxon>
        <taxon>Oligohymenophorea</taxon>
        <taxon>Peniculida</taxon>
        <taxon>Parameciidae</taxon>
        <taxon>Paramecium</taxon>
    </lineage>
</organism>
<dbReference type="PANTHER" id="PTHR36851:SF1">
    <property type="entry name" value="GLYCO_TRANS_2-LIKE DOMAIN-CONTAINING PROTEIN"/>
    <property type="match status" value="1"/>
</dbReference>
<evidence type="ECO:0008006" key="4">
    <source>
        <dbReference type="Google" id="ProtNLM"/>
    </source>
</evidence>
<accession>A0A8S1X1N2</accession>
<reference evidence="2" key="1">
    <citation type="submission" date="2021-01" db="EMBL/GenBank/DDBJ databases">
        <authorList>
            <consortium name="Genoscope - CEA"/>
            <person name="William W."/>
        </authorList>
    </citation>
    <scope>NUCLEOTIDE SEQUENCE</scope>
</reference>
<comment type="caution">
    <text evidence="2">The sequence shown here is derived from an EMBL/GenBank/DDBJ whole genome shotgun (WGS) entry which is preliminary data.</text>
</comment>
<proteinExistence type="predicted"/>
<dbReference type="OrthoDB" id="5819478at2759"/>
<feature type="transmembrane region" description="Helical" evidence="1">
    <location>
        <begin position="61"/>
        <end position="79"/>
    </location>
</feature>
<feature type="transmembrane region" description="Helical" evidence="1">
    <location>
        <begin position="99"/>
        <end position="114"/>
    </location>
</feature>
<dbReference type="AlphaFoldDB" id="A0A8S1X1N2"/>
<evidence type="ECO:0000256" key="1">
    <source>
        <dbReference type="SAM" id="Phobius"/>
    </source>
</evidence>
<dbReference type="Proteomes" id="UP000683925">
    <property type="component" value="Unassembled WGS sequence"/>
</dbReference>
<name>A0A8S1X1N2_PAROT</name>
<evidence type="ECO:0000313" key="2">
    <source>
        <dbReference type="EMBL" id="CAD8196063.1"/>
    </source>
</evidence>
<keyword evidence="3" id="KW-1185">Reference proteome</keyword>
<keyword evidence="1" id="KW-0812">Transmembrane</keyword>
<protein>
    <recommendedName>
        <fullName evidence="4">Transmembrane protein</fullName>
    </recommendedName>
</protein>
<keyword evidence="1" id="KW-1133">Transmembrane helix</keyword>
<dbReference type="PANTHER" id="PTHR36851">
    <property type="entry name" value="UNNAMED PRODUCT"/>
    <property type="match status" value="1"/>
</dbReference>